<accession>A0ABR1Z2J3</accession>
<comment type="caution">
    <text evidence="2">The sequence shown here is derived from an EMBL/GenBank/DDBJ whole genome shotgun (WGS) entry which is preliminary data.</text>
</comment>
<protein>
    <submittedName>
        <fullName evidence="2">Uncharacterized protein</fullName>
    </submittedName>
</protein>
<reference evidence="2 3" key="1">
    <citation type="submission" date="2024-04" db="EMBL/GenBank/DDBJ databases">
        <title>Phyllosticta paracitricarpa is synonymous to the EU quarantine fungus P. citricarpa based on phylogenomic analyses.</title>
        <authorList>
            <consortium name="Lawrence Berkeley National Laboratory"/>
            <person name="Van Ingen-Buijs V.A."/>
            <person name="Van Westerhoven A.C."/>
            <person name="Haridas S."/>
            <person name="Skiadas P."/>
            <person name="Martin F."/>
            <person name="Groenewald J.Z."/>
            <person name="Crous P.W."/>
            <person name="Seidl M.F."/>
        </authorList>
    </citation>
    <scope>NUCLEOTIDE SEQUENCE [LARGE SCALE GENOMIC DNA]</scope>
    <source>
        <strain evidence="2 3">CBS 123374</strain>
    </source>
</reference>
<feature type="compositionally biased region" description="Low complexity" evidence="1">
    <location>
        <begin position="45"/>
        <end position="60"/>
    </location>
</feature>
<feature type="region of interest" description="Disordered" evidence="1">
    <location>
        <begin position="1"/>
        <end position="94"/>
    </location>
</feature>
<feature type="region of interest" description="Disordered" evidence="1">
    <location>
        <begin position="276"/>
        <end position="295"/>
    </location>
</feature>
<evidence type="ECO:0000313" key="3">
    <source>
        <dbReference type="Proteomes" id="UP001492380"/>
    </source>
</evidence>
<feature type="region of interest" description="Disordered" evidence="1">
    <location>
        <begin position="190"/>
        <end position="209"/>
    </location>
</feature>
<gene>
    <name evidence="2" type="ORF">HDK90DRAFT_471801</name>
</gene>
<proteinExistence type="predicted"/>
<organism evidence="2 3">
    <name type="scientific">Phyllosticta capitalensis</name>
    <dbReference type="NCBI Taxonomy" id="121624"/>
    <lineage>
        <taxon>Eukaryota</taxon>
        <taxon>Fungi</taxon>
        <taxon>Dikarya</taxon>
        <taxon>Ascomycota</taxon>
        <taxon>Pezizomycotina</taxon>
        <taxon>Dothideomycetes</taxon>
        <taxon>Dothideomycetes incertae sedis</taxon>
        <taxon>Botryosphaeriales</taxon>
        <taxon>Phyllostictaceae</taxon>
        <taxon>Phyllosticta</taxon>
    </lineage>
</organism>
<name>A0ABR1Z2J3_9PEZI</name>
<keyword evidence="3" id="KW-1185">Reference proteome</keyword>
<feature type="compositionally biased region" description="Acidic residues" evidence="1">
    <location>
        <begin position="33"/>
        <end position="42"/>
    </location>
</feature>
<sequence>MAGASQQLARRRAARDALSTQASPDGLASQGAEPDEVTEGQLEDSQVSTSLSDVVVSTSTANSPKKSLEVATSGRDESGRSTPEATQEDFVDKSDLSVLADVLDGASNYDEGSMSPERVRALDKLRRRLPDLMRLLDFYNSQEEDRSPAPNAQKRKLGQLGEDRLDQILNQAKMRRLEVKAQALEDENKQLKETMEKKDKASSDQLRKVRESNENFCDEASMVDEALRPKLTLSITLGPQRMKFELPPTALRKPYITYTRTARMDKVYNVRRTPDSAVAKQLQAIRSERSRERNT</sequence>
<evidence type="ECO:0000256" key="1">
    <source>
        <dbReference type="SAM" id="MobiDB-lite"/>
    </source>
</evidence>
<evidence type="ECO:0000313" key="2">
    <source>
        <dbReference type="EMBL" id="KAK8246412.1"/>
    </source>
</evidence>
<dbReference type="Proteomes" id="UP001492380">
    <property type="component" value="Unassembled WGS sequence"/>
</dbReference>
<feature type="compositionally biased region" description="Basic and acidic residues" evidence="1">
    <location>
        <begin position="286"/>
        <end position="295"/>
    </location>
</feature>
<dbReference type="EMBL" id="JBBWRZ010000001">
    <property type="protein sequence ID" value="KAK8246412.1"/>
    <property type="molecule type" value="Genomic_DNA"/>
</dbReference>